<sequence length="66" mass="7945">MTRGPATACVARWERQEEEGRRLKTSRRAFKERDHDHQHIRLRLHLSYCVLLLTNVSEELTKREET</sequence>
<organism evidence="1 2">
    <name type="scientific">Eragrostis curvula</name>
    <name type="common">weeping love grass</name>
    <dbReference type="NCBI Taxonomy" id="38414"/>
    <lineage>
        <taxon>Eukaryota</taxon>
        <taxon>Viridiplantae</taxon>
        <taxon>Streptophyta</taxon>
        <taxon>Embryophyta</taxon>
        <taxon>Tracheophyta</taxon>
        <taxon>Spermatophyta</taxon>
        <taxon>Magnoliopsida</taxon>
        <taxon>Liliopsida</taxon>
        <taxon>Poales</taxon>
        <taxon>Poaceae</taxon>
        <taxon>PACMAD clade</taxon>
        <taxon>Chloridoideae</taxon>
        <taxon>Eragrostideae</taxon>
        <taxon>Eragrostidinae</taxon>
        <taxon>Eragrostis</taxon>
    </lineage>
</organism>
<dbReference type="Proteomes" id="UP000324897">
    <property type="component" value="Chromosome 3"/>
</dbReference>
<evidence type="ECO:0000313" key="2">
    <source>
        <dbReference type="Proteomes" id="UP000324897"/>
    </source>
</evidence>
<gene>
    <name evidence="1" type="ORF">EJB05_46210</name>
</gene>
<feature type="non-terminal residue" evidence="1">
    <location>
        <position position="1"/>
    </location>
</feature>
<proteinExistence type="predicted"/>
<dbReference type="Gramene" id="TVU12559">
    <property type="protein sequence ID" value="TVU12559"/>
    <property type="gene ID" value="EJB05_46210"/>
</dbReference>
<evidence type="ECO:0000313" key="1">
    <source>
        <dbReference type="EMBL" id="TVU12559.1"/>
    </source>
</evidence>
<accession>A0A5J9TMD2</accession>
<comment type="caution">
    <text evidence="1">The sequence shown here is derived from an EMBL/GenBank/DDBJ whole genome shotgun (WGS) entry which is preliminary data.</text>
</comment>
<keyword evidence="2" id="KW-1185">Reference proteome</keyword>
<dbReference type="AlphaFoldDB" id="A0A5J9TMD2"/>
<name>A0A5J9TMD2_9POAL</name>
<protein>
    <submittedName>
        <fullName evidence="1">Uncharacterized protein</fullName>
    </submittedName>
</protein>
<reference evidence="1 2" key="1">
    <citation type="journal article" date="2019" name="Sci. Rep.">
        <title>A high-quality genome of Eragrostis curvula grass provides insights into Poaceae evolution and supports new strategies to enhance forage quality.</title>
        <authorList>
            <person name="Carballo J."/>
            <person name="Santos B.A.C.M."/>
            <person name="Zappacosta D."/>
            <person name="Garbus I."/>
            <person name="Selva J.P."/>
            <person name="Gallo C.A."/>
            <person name="Diaz A."/>
            <person name="Albertini E."/>
            <person name="Caccamo M."/>
            <person name="Echenique V."/>
        </authorList>
    </citation>
    <scope>NUCLEOTIDE SEQUENCE [LARGE SCALE GENOMIC DNA]</scope>
    <source>
        <strain evidence="2">cv. Victoria</strain>
        <tissue evidence="1">Leaf</tissue>
    </source>
</reference>
<dbReference type="EMBL" id="RWGY01000039">
    <property type="protein sequence ID" value="TVU12559.1"/>
    <property type="molecule type" value="Genomic_DNA"/>
</dbReference>